<evidence type="ECO:0000313" key="2">
    <source>
        <dbReference type="Proteomes" id="UP001500742"/>
    </source>
</evidence>
<dbReference type="RefSeq" id="WP_259089239.1">
    <property type="nucleotide sequence ID" value="NZ_BAAAZC010000029.1"/>
</dbReference>
<protein>
    <recommendedName>
        <fullName evidence="3">Glycosyltransferase subfamily 4-like N-terminal domain-containing protein</fullName>
    </recommendedName>
</protein>
<dbReference type="Gene3D" id="3.40.50.2000">
    <property type="entry name" value="Glycogen Phosphorylase B"/>
    <property type="match status" value="1"/>
</dbReference>
<evidence type="ECO:0008006" key="3">
    <source>
        <dbReference type="Google" id="ProtNLM"/>
    </source>
</evidence>
<gene>
    <name evidence="1" type="ORF">GCM10022210_42220</name>
</gene>
<dbReference type="Proteomes" id="UP001500742">
    <property type="component" value="Unassembled WGS sequence"/>
</dbReference>
<dbReference type="SUPFAM" id="SSF53756">
    <property type="entry name" value="UDP-Glycosyltransferase/glycogen phosphorylase"/>
    <property type="match status" value="1"/>
</dbReference>
<comment type="caution">
    <text evidence="1">The sequence shown here is derived from an EMBL/GenBank/DDBJ whole genome shotgun (WGS) entry which is preliminary data.</text>
</comment>
<reference evidence="2" key="1">
    <citation type="journal article" date="2019" name="Int. J. Syst. Evol. Microbiol.">
        <title>The Global Catalogue of Microorganisms (GCM) 10K type strain sequencing project: providing services to taxonomists for standard genome sequencing and annotation.</title>
        <authorList>
            <consortium name="The Broad Institute Genomics Platform"/>
            <consortium name="The Broad Institute Genome Sequencing Center for Infectious Disease"/>
            <person name="Wu L."/>
            <person name="Ma J."/>
        </authorList>
    </citation>
    <scope>NUCLEOTIDE SEQUENCE [LARGE SCALE GENOMIC DNA]</scope>
    <source>
        <strain evidence="2">JCM 16601</strain>
    </source>
</reference>
<sequence>MRITFICASLQPGCDGVGDYVRRLACEIIKQGHQADAIALKDSFIPDTKEATQELDGIELQVLRLPASMTSIERYRRLGIQMKTFNPDLVSLQYVGFGYNKRGLPFDILTGLRKALDERKLHIMLHELWCGMAVNAGLKEQVLGKLQKFFIKNMIGLLKPEIVFTSIRPYWLHLRQVGIESIIVPIFGNIPINDTGNQHDWEILVTRSNLSTLVLNQDSWLILGFFGTTYNSPGLDQLLLMAATAARSEGLKLGILFIGHNRRQDILELVKSYPDVSHWQTGALSAGMINRCMQLVNIGIVTSAVDGIDKSGSALAWMERGIPVLIPPDDKTYKAEEMESKGIYQAISPQVVLHASHIHNQLAPQSNLKKAARAYTRYSYQPVC</sequence>
<keyword evidence="2" id="KW-1185">Reference proteome</keyword>
<accession>A0ABP7QNY4</accession>
<proteinExistence type="predicted"/>
<dbReference type="EMBL" id="BAAAZC010000029">
    <property type="protein sequence ID" value="GAA3985593.1"/>
    <property type="molecule type" value="Genomic_DNA"/>
</dbReference>
<name>A0ABP7QNY4_9SPHI</name>
<evidence type="ECO:0000313" key="1">
    <source>
        <dbReference type="EMBL" id="GAA3985593.1"/>
    </source>
</evidence>
<organism evidence="1 2">
    <name type="scientific">Mucilaginibacter dorajii</name>
    <dbReference type="NCBI Taxonomy" id="692994"/>
    <lineage>
        <taxon>Bacteria</taxon>
        <taxon>Pseudomonadati</taxon>
        <taxon>Bacteroidota</taxon>
        <taxon>Sphingobacteriia</taxon>
        <taxon>Sphingobacteriales</taxon>
        <taxon>Sphingobacteriaceae</taxon>
        <taxon>Mucilaginibacter</taxon>
    </lineage>
</organism>